<organism evidence="1">
    <name type="scientific">marine sediment metagenome</name>
    <dbReference type="NCBI Taxonomy" id="412755"/>
    <lineage>
        <taxon>unclassified sequences</taxon>
        <taxon>metagenomes</taxon>
        <taxon>ecological metagenomes</taxon>
    </lineage>
</organism>
<feature type="non-terminal residue" evidence="1">
    <location>
        <position position="1"/>
    </location>
</feature>
<dbReference type="EMBL" id="BART01021493">
    <property type="protein sequence ID" value="GAH00928.1"/>
    <property type="molecule type" value="Genomic_DNA"/>
</dbReference>
<comment type="caution">
    <text evidence="1">The sequence shown here is derived from an EMBL/GenBank/DDBJ whole genome shotgun (WGS) entry which is preliminary data.</text>
</comment>
<evidence type="ECO:0000313" key="1">
    <source>
        <dbReference type="EMBL" id="GAH00928.1"/>
    </source>
</evidence>
<proteinExistence type="predicted"/>
<sequence length="246" mass="26674">GDSLLPLLIGYSKSNPGTQQSDMAVYAKAMSDQFQQGISVMQSVIPKEKASNATELLKIFSNLVTESVRKPMEELSKNMQPQASAFEQILMNPEMFSRAKEIGMFGSNESRSGGSTSIDLEIEKLRGERELGSKQLDLQWRKTVLEIEQKNQRTDQILSTLAPLTAVFAGPVAQRIQQMGAQQGMAHQPPNPVPPVAQPTGTTILIKCSCGHEGPINFPGEVPPIIKCPKCDQKLVVGGTPPGKTS</sequence>
<protein>
    <submittedName>
        <fullName evidence="1">Uncharacterized protein</fullName>
    </submittedName>
</protein>
<name>X1DX07_9ZZZZ</name>
<gene>
    <name evidence="1" type="ORF">S01H4_39632</name>
</gene>
<reference evidence="1" key="1">
    <citation type="journal article" date="2014" name="Front. Microbiol.">
        <title>High frequency of phylogenetically diverse reductive dehalogenase-homologous genes in deep subseafloor sedimentary metagenomes.</title>
        <authorList>
            <person name="Kawai M."/>
            <person name="Futagami T."/>
            <person name="Toyoda A."/>
            <person name="Takaki Y."/>
            <person name="Nishi S."/>
            <person name="Hori S."/>
            <person name="Arai W."/>
            <person name="Tsubouchi T."/>
            <person name="Morono Y."/>
            <person name="Uchiyama I."/>
            <person name="Ito T."/>
            <person name="Fujiyama A."/>
            <person name="Inagaki F."/>
            <person name="Takami H."/>
        </authorList>
    </citation>
    <scope>NUCLEOTIDE SEQUENCE</scope>
    <source>
        <strain evidence="1">Expedition CK06-06</strain>
    </source>
</reference>
<accession>X1DX07</accession>
<dbReference type="AlphaFoldDB" id="X1DX07"/>